<dbReference type="InterPro" id="IPR045792">
    <property type="entry name" value="DUF6036"/>
</dbReference>
<dbReference type="EMBL" id="BLJN01000003">
    <property type="protein sequence ID" value="GFE81734.1"/>
    <property type="molecule type" value="Genomic_DNA"/>
</dbReference>
<evidence type="ECO:0000313" key="2">
    <source>
        <dbReference type="EMBL" id="GFE81734.1"/>
    </source>
</evidence>
<dbReference type="AlphaFoldDB" id="A0A829YEL9"/>
<accession>A0A829YEL9</accession>
<sequence length="203" mass="22503">MRPSPSARPEYVAAFSELVSRIAQPLSALPKRALPIKMYVAGGAAMHFYTGSRTSKDIDAAFSHRIALPEDLEVTYRDADGSARLLYFDRQYNDTFALMHEDARDDSVSLTLKGIDAGVLDVRLLSALDLAISKIGRFSSQDREDVMTLAKHDLIRSAVLRKRANEAVQAYVGNLDSLRSSIDLACRIVEDVEKQKSSGRVRK</sequence>
<proteinExistence type="predicted"/>
<comment type="caution">
    <text evidence="2">The sequence shown here is derived from an EMBL/GenBank/DDBJ whole genome shotgun (WGS) entry which is preliminary data.</text>
</comment>
<reference evidence="3" key="1">
    <citation type="submission" date="2020-01" db="EMBL/GenBank/DDBJ databases">
        <title>'Steroidobacter agaridevorans' sp. nov., agar-degrading bacteria isolated from rhizosphere soils.</title>
        <authorList>
            <person name="Ikenaga M."/>
            <person name="Kataoka M."/>
            <person name="Murouchi A."/>
            <person name="Katsuragi S."/>
            <person name="Sakai M."/>
        </authorList>
    </citation>
    <scope>NUCLEOTIDE SEQUENCE [LARGE SCALE GENOMIC DNA]</scope>
    <source>
        <strain evidence="3">YU21-B</strain>
    </source>
</reference>
<keyword evidence="3" id="KW-1185">Reference proteome</keyword>
<gene>
    <name evidence="2" type="ORF">GCM10011487_37340</name>
</gene>
<evidence type="ECO:0000313" key="3">
    <source>
        <dbReference type="Proteomes" id="UP000445000"/>
    </source>
</evidence>
<evidence type="ECO:0000259" key="1">
    <source>
        <dbReference type="Pfam" id="PF19502"/>
    </source>
</evidence>
<name>A0A829YEL9_9GAMM</name>
<dbReference type="Proteomes" id="UP000445000">
    <property type="component" value="Unassembled WGS sequence"/>
</dbReference>
<dbReference type="RefSeq" id="WP_161813345.1">
    <property type="nucleotide sequence ID" value="NZ_BLJN01000003.1"/>
</dbReference>
<feature type="domain" description="DUF6036" evidence="1">
    <location>
        <begin position="21"/>
        <end position="176"/>
    </location>
</feature>
<protein>
    <recommendedName>
        <fullName evidence="1">DUF6036 domain-containing protein</fullName>
    </recommendedName>
</protein>
<dbReference type="Pfam" id="PF19502">
    <property type="entry name" value="DUF6036"/>
    <property type="match status" value="1"/>
</dbReference>
<organism evidence="2 3">
    <name type="scientific">Steroidobacter agaridevorans</name>
    <dbReference type="NCBI Taxonomy" id="2695856"/>
    <lineage>
        <taxon>Bacteria</taxon>
        <taxon>Pseudomonadati</taxon>
        <taxon>Pseudomonadota</taxon>
        <taxon>Gammaproteobacteria</taxon>
        <taxon>Steroidobacterales</taxon>
        <taxon>Steroidobacteraceae</taxon>
        <taxon>Steroidobacter</taxon>
    </lineage>
</organism>